<dbReference type="OrthoDB" id="8062037at2759"/>
<dbReference type="SUPFAM" id="SSF57850">
    <property type="entry name" value="RING/U-box"/>
    <property type="match status" value="1"/>
</dbReference>
<keyword evidence="12" id="KW-1185">Reference proteome</keyword>
<dbReference type="AlphaFoldDB" id="A0A015LXB8"/>
<dbReference type="EC" id="2.3.2.27" evidence="2"/>
<dbReference type="GO" id="GO:0008270">
    <property type="term" value="F:zinc ion binding"/>
    <property type="evidence" value="ECO:0007669"/>
    <property type="project" value="UniProtKB-KW"/>
</dbReference>
<dbReference type="PANTHER" id="PTHR15710">
    <property type="entry name" value="E3 UBIQUITIN-PROTEIN LIGASE PRAJA"/>
    <property type="match status" value="1"/>
</dbReference>
<reference evidence="11 12" key="1">
    <citation type="submission" date="2014-02" db="EMBL/GenBank/DDBJ databases">
        <title>Single nucleus genome sequencing reveals high similarity among nuclei of an endomycorrhizal fungus.</title>
        <authorList>
            <person name="Lin K."/>
            <person name="Geurts R."/>
            <person name="Zhang Z."/>
            <person name="Limpens E."/>
            <person name="Saunders D.G."/>
            <person name="Mu D."/>
            <person name="Pang E."/>
            <person name="Cao H."/>
            <person name="Cha H."/>
            <person name="Lin T."/>
            <person name="Zhou Q."/>
            <person name="Shang Y."/>
            <person name="Li Y."/>
            <person name="Ivanov S."/>
            <person name="Sharma T."/>
            <person name="Velzen R.V."/>
            <person name="Ruijter N.D."/>
            <person name="Aanen D.K."/>
            <person name="Win J."/>
            <person name="Kamoun S."/>
            <person name="Bisseling T."/>
            <person name="Huang S."/>
        </authorList>
    </citation>
    <scope>NUCLEOTIDE SEQUENCE [LARGE SCALE GENOMIC DNA]</scope>
    <source>
        <strain evidence="12">DAOM197198w</strain>
    </source>
</reference>
<feature type="compositionally biased region" description="Low complexity" evidence="9">
    <location>
        <begin position="121"/>
        <end position="131"/>
    </location>
</feature>
<dbReference type="Gene3D" id="3.30.40.10">
    <property type="entry name" value="Zinc/RING finger domain, C3HC4 (zinc finger)"/>
    <property type="match status" value="1"/>
</dbReference>
<dbReference type="STRING" id="1432141.A0A015LXB8"/>
<name>A0A015LXB8_RHIIW</name>
<feature type="region of interest" description="Disordered" evidence="9">
    <location>
        <begin position="312"/>
        <end position="341"/>
    </location>
</feature>
<organism evidence="11 12">
    <name type="scientific">Rhizophagus irregularis (strain DAOM 197198w)</name>
    <name type="common">Glomus intraradices</name>
    <dbReference type="NCBI Taxonomy" id="1432141"/>
    <lineage>
        <taxon>Eukaryota</taxon>
        <taxon>Fungi</taxon>
        <taxon>Fungi incertae sedis</taxon>
        <taxon>Mucoromycota</taxon>
        <taxon>Glomeromycotina</taxon>
        <taxon>Glomeromycetes</taxon>
        <taxon>Glomerales</taxon>
        <taxon>Glomeraceae</taxon>
        <taxon>Rhizophagus</taxon>
    </lineage>
</organism>
<evidence type="ECO:0000256" key="4">
    <source>
        <dbReference type="ARBA" id="ARBA00022723"/>
    </source>
</evidence>
<dbReference type="InterPro" id="IPR039525">
    <property type="entry name" value="RNF126-like_zinc-ribbon"/>
</dbReference>
<gene>
    <name evidence="11" type="ORF">RirG_190270</name>
</gene>
<dbReference type="FunFam" id="3.30.40.10:FF:000127">
    <property type="entry name" value="E3 ubiquitin-protein ligase RNF181"/>
    <property type="match status" value="1"/>
</dbReference>
<dbReference type="GO" id="GO:0005737">
    <property type="term" value="C:cytoplasm"/>
    <property type="evidence" value="ECO:0007669"/>
    <property type="project" value="TreeGrafter"/>
</dbReference>
<evidence type="ECO:0000256" key="7">
    <source>
        <dbReference type="ARBA" id="ARBA00022833"/>
    </source>
</evidence>
<evidence type="ECO:0000256" key="1">
    <source>
        <dbReference type="ARBA" id="ARBA00000900"/>
    </source>
</evidence>
<evidence type="ECO:0000256" key="6">
    <source>
        <dbReference type="ARBA" id="ARBA00022786"/>
    </source>
</evidence>
<evidence type="ECO:0000256" key="2">
    <source>
        <dbReference type="ARBA" id="ARBA00012483"/>
    </source>
</evidence>
<dbReference type="PROSITE" id="PS50089">
    <property type="entry name" value="ZF_RING_2"/>
    <property type="match status" value="1"/>
</dbReference>
<sequence length="377" mass="41845">MSDQELESNNSSANTRRLYYCHQCRRRVEALMAPSPTCPHCNGGFVEELGENDDLNIENAGGQDSDDEFDETIHLNTQNGQDFVQQLLQMFSIQPGPNVRVQTESRDGTTTITATTTTGVRTTTTATEGGASEQQGEGLQDGNQQQQHTHRPNIIFAMGSNAPNAGEDRTPPFLNIAQVFQRILENGGGTNNTANFLNFFNIAGDPRDYAWGNTGWDNIITQLMEQQAGRQAPPPATDEIIENLPKLKITKKQVVEEQLGCPVCKDEFQIDEEAVYLPCTHTFHYDCIKPWLKMNGTCPVCRYSLVSQESNEQNAHNNNNGAGSSSNNNNNNNNFRSTPTFIFNSNSSLPGTYPGNQQNNGQQNQDEDFMELDHDLD</sequence>
<feature type="region of interest" description="Disordered" evidence="9">
    <location>
        <begin position="121"/>
        <end position="148"/>
    </location>
</feature>
<dbReference type="GO" id="GO:0061630">
    <property type="term" value="F:ubiquitin protein ligase activity"/>
    <property type="evidence" value="ECO:0007669"/>
    <property type="project" value="UniProtKB-EC"/>
</dbReference>
<evidence type="ECO:0000259" key="10">
    <source>
        <dbReference type="PROSITE" id="PS50089"/>
    </source>
</evidence>
<accession>A0A015LXB8</accession>
<dbReference type="SMART" id="SM00184">
    <property type="entry name" value="RING"/>
    <property type="match status" value="1"/>
</dbReference>
<dbReference type="Pfam" id="PF14369">
    <property type="entry name" value="Zn_ribbon_19"/>
    <property type="match status" value="1"/>
</dbReference>
<keyword evidence="4" id="KW-0479">Metal-binding</keyword>
<dbReference type="SMR" id="A0A015LXB8"/>
<comment type="catalytic activity">
    <reaction evidence="1">
        <text>S-ubiquitinyl-[E2 ubiquitin-conjugating enzyme]-L-cysteine + [acceptor protein]-L-lysine = [E2 ubiquitin-conjugating enzyme]-L-cysteine + N(6)-ubiquitinyl-[acceptor protein]-L-lysine.</text>
        <dbReference type="EC" id="2.3.2.27"/>
    </reaction>
</comment>
<comment type="caution">
    <text evidence="11">The sequence shown here is derived from an EMBL/GenBank/DDBJ whole genome shotgun (WGS) entry which is preliminary data.</text>
</comment>
<dbReference type="OMA" id="SEFTCPH"/>
<keyword evidence="3" id="KW-0808">Transferase</keyword>
<feature type="compositionally biased region" description="Low complexity" evidence="9">
    <location>
        <begin position="355"/>
        <end position="364"/>
    </location>
</feature>
<evidence type="ECO:0000256" key="5">
    <source>
        <dbReference type="ARBA" id="ARBA00022771"/>
    </source>
</evidence>
<evidence type="ECO:0000313" key="12">
    <source>
        <dbReference type="Proteomes" id="UP000022910"/>
    </source>
</evidence>
<keyword evidence="5 8" id="KW-0863">Zinc-finger</keyword>
<feature type="compositionally biased region" description="Low complexity" evidence="9">
    <location>
        <begin position="312"/>
        <end position="334"/>
    </location>
</feature>
<dbReference type="PANTHER" id="PTHR15710:SF243">
    <property type="entry name" value="E3 UBIQUITIN-PROTEIN LIGASE PRAJA-2 ISOFORM X1"/>
    <property type="match status" value="1"/>
</dbReference>
<evidence type="ECO:0000256" key="3">
    <source>
        <dbReference type="ARBA" id="ARBA00022679"/>
    </source>
</evidence>
<dbReference type="CDD" id="cd16667">
    <property type="entry name" value="RING-H2_RNF126-like"/>
    <property type="match status" value="1"/>
</dbReference>
<keyword evidence="6" id="KW-0833">Ubl conjugation pathway</keyword>
<dbReference type="EMBL" id="JEMT01026502">
    <property type="protein sequence ID" value="EXX59303.1"/>
    <property type="molecule type" value="Genomic_DNA"/>
</dbReference>
<dbReference type="InterPro" id="IPR013083">
    <property type="entry name" value="Znf_RING/FYVE/PHD"/>
</dbReference>
<feature type="compositionally biased region" description="Polar residues" evidence="9">
    <location>
        <begin position="132"/>
        <end position="147"/>
    </location>
</feature>
<evidence type="ECO:0000313" key="11">
    <source>
        <dbReference type="EMBL" id="EXX59303.1"/>
    </source>
</evidence>
<evidence type="ECO:0000256" key="8">
    <source>
        <dbReference type="PROSITE-ProRule" id="PRU00175"/>
    </source>
</evidence>
<evidence type="ECO:0000256" key="9">
    <source>
        <dbReference type="SAM" id="MobiDB-lite"/>
    </source>
</evidence>
<dbReference type="Pfam" id="PF13639">
    <property type="entry name" value="zf-RING_2"/>
    <property type="match status" value="1"/>
</dbReference>
<protein>
    <recommendedName>
        <fullName evidence="2">RING-type E3 ubiquitin transferase</fullName>
        <ecNumber evidence="2">2.3.2.27</ecNumber>
    </recommendedName>
</protein>
<dbReference type="GO" id="GO:0016567">
    <property type="term" value="P:protein ubiquitination"/>
    <property type="evidence" value="ECO:0007669"/>
    <property type="project" value="TreeGrafter"/>
</dbReference>
<dbReference type="Proteomes" id="UP000022910">
    <property type="component" value="Unassembled WGS sequence"/>
</dbReference>
<proteinExistence type="predicted"/>
<feature type="region of interest" description="Disordered" evidence="9">
    <location>
        <begin position="346"/>
        <end position="365"/>
    </location>
</feature>
<keyword evidence="7" id="KW-0862">Zinc</keyword>
<feature type="domain" description="RING-type" evidence="10">
    <location>
        <begin position="261"/>
        <end position="302"/>
    </location>
</feature>
<dbReference type="InterPro" id="IPR001841">
    <property type="entry name" value="Znf_RING"/>
</dbReference>